<evidence type="ECO:0000313" key="2">
    <source>
        <dbReference type="EMBL" id="AGY48137.1"/>
    </source>
</evidence>
<dbReference type="GeneID" id="18504208"/>
<sequence>MENVNNEEAQPLAIEPDLLITEDQAKQMQQVNDIEHLGDLIGNWLLNTKNALFHVLDMPENEDPNDPENAILVLDPKHPKADGLGNRALTEEERVGFMFGIRYVLADYLDQFPVKFVVTDADGNVAPEYASQQVGGTTGEEHAPIENQND</sequence>
<feature type="region of interest" description="Disordered" evidence="1">
    <location>
        <begin position="129"/>
        <end position="150"/>
    </location>
</feature>
<name>U5PZR6_9CAUD</name>
<keyword evidence="3" id="KW-1185">Reference proteome</keyword>
<proteinExistence type="predicted"/>
<organism evidence="2 3">
    <name type="scientific">Acinetobacter phage Presley</name>
    <dbReference type="NCBI Taxonomy" id="1406780"/>
    <lineage>
        <taxon>Viruses</taxon>
        <taxon>Duplodnaviria</taxon>
        <taxon>Heunggongvirae</taxon>
        <taxon>Uroviricota</taxon>
        <taxon>Caudoviricetes</taxon>
        <taxon>Schitoviridae</taxon>
        <taxon>Presleyvirus</taxon>
        <taxon>Presleyvirus presley</taxon>
    </lineage>
</organism>
<dbReference type="RefSeq" id="YP_009007638.1">
    <property type="nucleotide sequence ID" value="NC_023581.1"/>
</dbReference>
<gene>
    <name evidence="2" type="ORF">Presley_70</name>
</gene>
<protein>
    <submittedName>
        <fullName evidence="2">Uncharacterized protein</fullName>
    </submittedName>
</protein>
<reference evidence="2 3" key="1">
    <citation type="journal article" date="2013" name="Genome Announc.">
        <title>Complete Genome of Acinetobacter baumannii N4-Like Podophage Presley.</title>
        <authorList>
            <person name="Farmer N.G."/>
            <person name="Wood T.L."/>
            <person name="Chamakura K.R."/>
            <person name="Kuty Everett G.F."/>
        </authorList>
    </citation>
    <scope>NUCLEOTIDE SEQUENCE [LARGE SCALE GENOMIC DNA]</scope>
</reference>
<evidence type="ECO:0000313" key="3">
    <source>
        <dbReference type="Proteomes" id="UP000017656"/>
    </source>
</evidence>
<dbReference type="EMBL" id="KF669658">
    <property type="protein sequence ID" value="AGY48137.1"/>
    <property type="molecule type" value="Genomic_DNA"/>
</dbReference>
<accession>U5PZR6</accession>
<dbReference type="Proteomes" id="UP000017656">
    <property type="component" value="Segment"/>
</dbReference>
<dbReference type="KEGG" id="vg:18504208"/>
<evidence type="ECO:0000256" key="1">
    <source>
        <dbReference type="SAM" id="MobiDB-lite"/>
    </source>
</evidence>